<evidence type="ECO:0000256" key="3">
    <source>
        <dbReference type="ARBA" id="ARBA00022989"/>
    </source>
</evidence>
<keyword evidence="3 5" id="KW-1133">Transmembrane helix</keyword>
<sequence length="144" mass="15136">MDRYEVTTIKAGLALVGASLSYLIGGWKELLTVLAALVIIDYLTGMIAGAVEGKLSSEIGYKGAAKKVAIFMLVVVGHLADILMGDGSFIQDAVILFYAGNEALSIIENAGRIGIPVPGKLKKAVALLKARGESEDLKEEKQSA</sequence>
<evidence type="ECO:0000256" key="5">
    <source>
        <dbReference type="SAM" id="Phobius"/>
    </source>
</evidence>
<name>A0ABR7SYE3_HELCL</name>
<evidence type="ECO:0000256" key="1">
    <source>
        <dbReference type="ARBA" id="ARBA00004141"/>
    </source>
</evidence>
<dbReference type="NCBIfam" id="TIGR01593">
    <property type="entry name" value="holin_tox_secr"/>
    <property type="match status" value="1"/>
</dbReference>
<evidence type="ECO:0000313" key="7">
    <source>
        <dbReference type="Proteomes" id="UP000617402"/>
    </source>
</evidence>
<organism evidence="6 7">
    <name type="scientific">Heliobacterium chlorum</name>
    <dbReference type="NCBI Taxonomy" id="2698"/>
    <lineage>
        <taxon>Bacteria</taxon>
        <taxon>Bacillati</taxon>
        <taxon>Bacillota</taxon>
        <taxon>Clostridia</taxon>
        <taxon>Eubacteriales</taxon>
        <taxon>Heliobacteriaceae</taxon>
        <taxon>Heliobacterium</taxon>
    </lineage>
</organism>
<evidence type="ECO:0000256" key="4">
    <source>
        <dbReference type="ARBA" id="ARBA00023136"/>
    </source>
</evidence>
<proteinExistence type="predicted"/>
<evidence type="ECO:0000313" key="6">
    <source>
        <dbReference type="EMBL" id="MBC9783558.1"/>
    </source>
</evidence>
<accession>A0ABR7SYE3</accession>
<protein>
    <submittedName>
        <fullName evidence="6">Phage holin family protein</fullName>
    </submittedName>
</protein>
<feature type="transmembrane region" description="Helical" evidence="5">
    <location>
        <begin position="30"/>
        <end position="51"/>
    </location>
</feature>
<comment type="caution">
    <text evidence="6">The sequence shown here is derived from an EMBL/GenBank/DDBJ whole genome shotgun (WGS) entry which is preliminary data.</text>
</comment>
<keyword evidence="4 5" id="KW-0472">Membrane</keyword>
<keyword evidence="7" id="KW-1185">Reference proteome</keyword>
<comment type="subcellular location">
    <subcellularLocation>
        <location evidence="1">Membrane</location>
        <topology evidence="1">Multi-pass membrane protein</topology>
    </subcellularLocation>
</comment>
<dbReference type="InterPro" id="IPR006480">
    <property type="entry name" value="Phage_holin_4_1"/>
</dbReference>
<keyword evidence="2 5" id="KW-0812">Transmembrane</keyword>
<dbReference type="Proteomes" id="UP000617402">
    <property type="component" value="Unassembled WGS sequence"/>
</dbReference>
<dbReference type="EMBL" id="JACVHF010000002">
    <property type="protein sequence ID" value="MBC9783558.1"/>
    <property type="molecule type" value="Genomic_DNA"/>
</dbReference>
<evidence type="ECO:0000256" key="2">
    <source>
        <dbReference type="ARBA" id="ARBA00022692"/>
    </source>
</evidence>
<reference evidence="6 7" key="1">
    <citation type="submission" date="2020-07" db="EMBL/GenBank/DDBJ databases">
        <title>Draft whole-genome sequence of Heliobacterium chlorum DSM 3682, type strain.</title>
        <authorList>
            <person name="Kyndt J.A."/>
            <person name="Meyer T.E."/>
            <person name="Imhoff J.F."/>
        </authorList>
    </citation>
    <scope>NUCLEOTIDE SEQUENCE [LARGE SCALE GENOMIC DNA]</scope>
    <source>
        <strain evidence="6 7">DSM 3682</strain>
    </source>
</reference>
<dbReference type="Pfam" id="PF05105">
    <property type="entry name" value="Phage_holin_4_1"/>
    <property type="match status" value="1"/>
</dbReference>
<gene>
    <name evidence="6" type="ORF">H1S01_03400</name>
</gene>